<proteinExistence type="predicted"/>
<feature type="region of interest" description="Disordered" evidence="1">
    <location>
        <begin position="112"/>
        <end position="172"/>
    </location>
</feature>
<evidence type="ECO:0000313" key="2">
    <source>
        <dbReference type="EMBL" id="EFJ48877.1"/>
    </source>
</evidence>
<name>D8TUT3_VOLCA</name>
<sequence length="172" mass="18781">MSTPRWRDSETRAICSSSCPFGFRTGAGNPQAPVHFFQSNPANTPKNPARACSPNGLSQFITKAPHTAHCSRPGDAHSWIHSIRPHQTGNPTACKSASNQITRHQIRLRRIRSGSDQSIREQRHIATPEDGPIPTQRRGCSFQQAGDLGGLSNRDTRLTRAGNTPPPSVNTK</sequence>
<dbReference type="EMBL" id="GL378338">
    <property type="protein sequence ID" value="EFJ48877.1"/>
    <property type="molecule type" value="Genomic_DNA"/>
</dbReference>
<evidence type="ECO:0000256" key="1">
    <source>
        <dbReference type="SAM" id="MobiDB-lite"/>
    </source>
</evidence>
<reference evidence="2 3" key="1">
    <citation type="journal article" date="2010" name="Science">
        <title>Genomic analysis of organismal complexity in the multicellular green alga Volvox carteri.</title>
        <authorList>
            <person name="Prochnik S.E."/>
            <person name="Umen J."/>
            <person name="Nedelcu A.M."/>
            <person name="Hallmann A."/>
            <person name="Miller S.M."/>
            <person name="Nishii I."/>
            <person name="Ferris P."/>
            <person name="Kuo A."/>
            <person name="Mitros T."/>
            <person name="Fritz-Laylin L.K."/>
            <person name="Hellsten U."/>
            <person name="Chapman J."/>
            <person name="Simakov O."/>
            <person name="Rensing S.A."/>
            <person name="Terry A."/>
            <person name="Pangilinan J."/>
            <person name="Kapitonov V."/>
            <person name="Jurka J."/>
            <person name="Salamov A."/>
            <person name="Shapiro H."/>
            <person name="Schmutz J."/>
            <person name="Grimwood J."/>
            <person name="Lindquist E."/>
            <person name="Lucas S."/>
            <person name="Grigoriev I.V."/>
            <person name="Schmitt R."/>
            <person name="Kirk D."/>
            <person name="Rokhsar D.S."/>
        </authorList>
    </citation>
    <scope>NUCLEOTIDE SEQUENCE [LARGE SCALE GENOMIC DNA]</scope>
    <source>
        <strain evidence="3">f. Nagariensis / Eve</strain>
    </source>
</reference>
<keyword evidence="3" id="KW-1185">Reference proteome</keyword>
<dbReference type="RefSeq" id="XP_002950209.1">
    <property type="nucleotide sequence ID" value="XM_002950163.1"/>
</dbReference>
<protein>
    <submittedName>
        <fullName evidence="2">Uncharacterized protein</fullName>
    </submittedName>
</protein>
<dbReference type="KEGG" id="vcn:VOLCADRAFT_90586"/>
<feature type="compositionally biased region" description="Basic and acidic residues" evidence="1">
    <location>
        <begin position="118"/>
        <end position="127"/>
    </location>
</feature>
<evidence type="ECO:0000313" key="3">
    <source>
        <dbReference type="Proteomes" id="UP000001058"/>
    </source>
</evidence>
<dbReference type="InParanoid" id="D8TUT3"/>
<organism evidence="3">
    <name type="scientific">Volvox carteri f. nagariensis</name>
    <dbReference type="NCBI Taxonomy" id="3068"/>
    <lineage>
        <taxon>Eukaryota</taxon>
        <taxon>Viridiplantae</taxon>
        <taxon>Chlorophyta</taxon>
        <taxon>core chlorophytes</taxon>
        <taxon>Chlorophyceae</taxon>
        <taxon>CS clade</taxon>
        <taxon>Chlamydomonadales</taxon>
        <taxon>Volvocaceae</taxon>
        <taxon>Volvox</taxon>
    </lineage>
</organism>
<gene>
    <name evidence="2" type="ORF">VOLCADRAFT_90586</name>
</gene>
<accession>D8TUT3</accession>
<dbReference type="Proteomes" id="UP000001058">
    <property type="component" value="Unassembled WGS sequence"/>
</dbReference>
<dbReference type="AlphaFoldDB" id="D8TUT3"/>
<dbReference type="GeneID" id="9619492"/>